<dbReference type="InterPro" id="IPR011464">
    <property type="entry name" value="DUF1570"/>
</dbReference>
<dbReference type="Pfam" id="PF07607">
    <property type="entry name" value="DUF1570"/>
    <property type="match status" value="1"/>
</dbReference>
<dbReference type="Proteomes" id="UP000293925">
    <property type="component" value="Unassembled WGS sequence"/>
</dbReference>
<dbReference type="EMBL" id="SJSO01000002">
    <property type="protein sequence ID" value="TCD29080.1"/>
    <property type="molecule type" value="Genomic_DNA"/>
</dbReference>
<feature type="domain" description="DUF1570" evidence="1">
    <location>
        <begin position="113"/>
        <end position="223"/>
    </location>
</feature>
<reference evidence="2 3" key="1">
    <citation type="submission" date="2019-02" db="EMBL/GenBank/DDBJ databases">
        <title>Pedobacter sp. RP-3-21 sp. nov., isolated from Arctic soil.</title>
        <authorList>
            <person name="Dahal R.H."/>
        </authorList>
    </citation>
    <scope>NUCLEOTIDE SEQUENCE [LARGE SCALE GENOMIC DNA]</scope>
    <source>
        <strain evidence="2 3">RP-3-21</strain>
    </source>
</reference>
<dbReference type="RefSeq" id="WP_131527081.1">
    <property type="nucleotide sequence ID" value="NZ_SJSO01000002.1"/>
</dbReference>
<name>A0A4R0Q711_9SPHI</name>
<gene>
    <name evidence="2" type="ORF">EZ456_02660</name>
</gene>
<comment type="caution">
    <text evidence="2">The sequence shown here is derived from an EMBL/GenBank/DDBJ whole genome shotgun (WGS) entry which is preliminary data.</text>
</comment>
<dbReference type="OrthoDB" id="256673at2"/>
<protein>
    <submittedName>
        <fullName evidence="2">DUF1570 domain-containing protein</fullName>
    </submittedName>
</protein>
<evidence type="ECO:0000313" key="2">
    <source>
        <dbReference type="EMBL" id="TCD29080.1"/>
    </source>
</evidence>
<evidence type="ECO:0000313" key="3">
    <source>
        <dbReference type="Proteomes" id="UP000293925"/>
    </source>
</evidence>
<keyword evidence="3" id="KW-1185">Reference proteome</keyword>
<accession>A0A4R0Q711</accession>
<evidence type="ECO:0000259" key="1">
    <source>
        <dbReference type="Pfam" id="PF07607"/>
    </source>
</evidence>
<dbReference type="AlphaFoldDB" id="A0A4R0Q711"/>
<proteinExistence type="predicted"/>
<sequence>MNKPLLLIFLIFANLISLSTYAQYVEINLVNCKISETEQKKIEKLIAYERMFCNEIFETRENITAPVKINLYGKSKDYRLAQKTYSAPINSAGFYIAAINEAFVYKSSDFISVALHEASHSIFQFNFKKSPKWLNEGLAEFFETLDFDSEGNLYSYPQSGRIKSIKAGINSKDTERLKNFFKIYSGSFYGHDVDDNYNTAYSVIYFFIKSKRTDLLKKIIKLNTQGYDTDKAIELTFGSFDSFEERYKLFYNYHK</sequence>
<organism evidence="2 3">
    <name type="scientific">Pedobacter psychrodurus</name>
    <dbReference type="NCBI Taxonomy" id="2530456"/>
    <lineage>
        <taxon>Bacteria</taxon>
        <taxon>Pseudomonadati</taxon>
        <taxon>Bacteroidota</taxon>
        <taxon>Sphingobacteriia</taxon>
        <taxon>Sphingobacteriales</taxon>
        <taxon>Sphingobacteriaceae</taxon>
        <taxon>Pedobacter</taxon>
    </lineage>
</organism>